<evidence type="ECO:0000256" key="1">
    <source>
        <dbReference type="SAM" id="Coils"/>
    </source>
</evidence>
<accession>A0ABT9NIY6</accession>
<keyword evidence="4" id="KW-1185">Reference proteome</keyword>
<organism evidence="3 4">
    <name type="scientific">Nocardioides massiliensis</name>
    <dbReference type="NCBI Taxonomy" id="1325935"/>
    <lineage>
        <taxon>Bacteria</taxon>
        <taxon>Bacillati</taxon>
        <taxon>Actinomycetota</taxon>
        <taxon>Actinomycetes</taxon>
        <taxon>Propionibacteriales</taxon>
        <taxon>Nocardioidaceae</taxon>
        <taxon>Nocardioides</taxon>
    </lineage>
</organism>
<gene>
    <name evidence="3" type="ORF">J2S59_000184</name>
</gene>
<reference evidence="3 4" key="1">
    <citation type="submission" date="2023-07" db="EMBL/GenBank/DDBJ databases">
        <title>Sequencing the genomes of 1000 actinobacteria strains.</title>
        <authorList>
            <person name="Klenk H.-P."/>
        </authorList>
    </citation>
    <scope>NUCLEOTIDE SEQUENCE [LARGE SCALE GENOMIC DNA]</scope>
    <source>
        <strain evidence="3 4">GD13</strain>
    </source>
</reference>
<feature type="transmembrane region" description="Helical" evidence="2">
    <location>
        <begin position="12"/>
        <end position="32"/>
    </location>
</feature>
<name>A0ABT9NIY6_9ACTN</name>
<keyword evidence="2" id="KW-1133">Transmembrane helix</keyword>
<protein>
    <submittedName>
        <fullName evidence="3">Uncharacterized protein</fullName>
    </submittedName>
</protein>
<keyword evidence="1" id="KW-0175">Coiled coil</keyword>
<evidence type="ECO:0000256" key="2">
    <source>
        <dbReference type="SAM" id="Phobius"/>
    </source>
</evidence>
<feature type="coiled-coil region" evidence="1">
    <location>
        <begin position="29"/>
        <end position="56"/>
    </location>
</feature>
<sequence>MEWAGISSVAQLSTPAVLAVIALLVITDKLVWHTRLKRAEKRVEKLEEMLLSALGVAERTTVGAEVAHKVIEQLPDPGSGRGKRR</sequence>
<comment type="caution">
    <text evidence="3">The sequence shown here is derived from an EMBL/GenBank/DDBJ whole genome shotgun (WGS) entry which is preliminary data.</text>
</comment>
<dbReference type="RefSeq" id="WP_068117371.1">
    <property type="nucleotide sequence ID" value="NZ_CCXJ01000084.1"/>
</dbReference>
<dbReference type="Proteomes" id="UP001240447">
    <property type="component" value="Unassembled WGS sequence"/>
</dbReference>
<evidence type="ECO:0000313" key="3">
    <source>
        <dbReference type="EMBL" id="MDP9820375.1"/>
    </source>
</evidence>
<keyword evidence="2" id="KW-0812">Transmembrane</keyword>
<keyword evidence="2" id="KW-0472">Membrane</keyword>
<evidence type="ECO:0000313" key="4">
    <source>
        <dbReference type="Proteomes" id="UP001240447"/>
    </source>
</evidence>
<proteinExistence type="predicted"/>
<dbReference type="EMBL" id="JAUSQM010000001">
    <property type="protein sequence ID" value="MDP9820375.1"/>
    <property type="molecule type" value="Genomic_DNA"/>
</dbReference>